<protein>
    <recommendedName>
        <fullName evidence="2">DUF1643 domain-containing protein</fullName>
    </recommendedName>
</protein>
<dbReference type="AlphaFoldDB" id="A0A1W1C9F2"/>
<name>A0A1W1C9F2_9ZZZZ</name>
<gene>
    <name evidence="1" type="ORF">MNB_SV-9-1084</name>
</gene>
<dbReference type="InterPro" id="IPR012441">
    <property type="entry name" value="DUF1643"/>
</dbReference>
<dbReference type="EMBL" id="FPHG01000052">
    <property type="protein sequence ID" value="SFV62377.1"/>
    <property type="molecule type" value="Genomic_DNA"/>
</dbReference>
<evidence type="ECO:0000313" key="1">
    <source>
        <dbReference type="EMBL" id="SFV62377.1"/>
    </source>
</evidence>
<evidence type="ECO:0008006" key="2">
    <source>
        <dbReference type="Google" id="ProtNLM"/>
    </source>
</evidence>
<sequence>MVNQALFSNKKDYRYMLSRVWDTKKPTLGIIGLKPLIGDAITSDLDINHQIKVAKDLGYGSLYSLNLFSFIEKDGLNIYDIDDPIGINTDRYLKRYLSKCEIVICAWGNEGKYKDRSTEIKKQFSNLYYLKLNKTGEPAHISHISGNFSPISF</sequence>
<accession>A0A1W1C9F2</accession>
<organism evidence="1">
    <name type="scientific">hydrothermal vent metagenome</name>
    <dbReference type="NCBI Taxonomy" id="652676"/>
    <lineage>
        <taxon>unclassified sequences</taxon>
        <taxon>metagenomes</taxon>
        <taxon>ecological metagenomes</taxon>
    </lineage>
</organism>
<dbReference type="Pfam" id="PF07799">
    <property type="entry name" value="DUF1643"/>
    <property type="match status" value="1"/>
</dbReference>
<reference evidence="1" key="1">
    <citation type="submission" date="2016-10" db="EMBL/GenBank/DDBJ databases">
        <authorList>
            <person name="de Groot N.N."/>
        </authorList>
    </citation>
    <scope>NUCLEOTIDE SEQUENCE</scope>
</reference>
<proteinExistence type="predicted"/>